<dbReference type="AlphaFoldDB" id="A0A426XKB5"/>
<comment type="caution">
    <text evidence="2">The sequence shown here is derived from an EMBL/GenBank/DDBJ whole genome shotgun (WGS) entry which is preliminary data.</text>
</comment>
<reference evidence="2 3" key="1">
    <citation type="journal article" date="2014" name="Agronomy (Basel)">
        <title>A Draft Genome Sequence for Ensete ventricosum, the Drought-Tolerant Tree Against Hunger.</title>
        <authorList>
            <person name="Harrison J."/>
            <person name="Moore K.A."/>
            <person name="Paszkiewicz K."/>
            <person name="Jones T."/>
            <person name="Grant M."/>
            <person name="Ambacheew D."/>
            <person name="Muzemil S."/>
            <person name="Studholme D.J."/>
        </authorList>
    </citation>
    <scope>NUCLEOTIDE SEQUENCE [LARGE SCALE GENOMIC DNA]</scope>
</reference>
<feature type="region of interest" description="Disordered" evidence="1">
    <location>
        <begin position="1"/>
        <end position="29"/>
    </location>
</feature>
<proteinExistence type="predicted"/>
<name>A0A426XKB5_ENSVE</name>
<protein>
    <submittedName>
        <fullName evidence="2">Uncharacterized protein</fullName>
    </submittedName>
</protein>
<sequence length="99" mass="10736">GGGGCGKSRPMRSEAEELVAPVGEPHNQRSMESTQLVVSWLVVGTLWSSYPVRKYKGRDHLVGPAGLGCPLSLAQAMLKRTTHPPTFPHALHKAPEYFS</sequence>
<gene>
    <name evidence="2" type="ORF">B296_00054380</name>
</gene>
<dbReference type="EMBL" id="AMZH03019727">
    <property type="protein sequence ID" value="RRT39978.1"/>
    <property type="molecule type" value="Genomic_DNA"/>
</dbReference>
<feature type="non-terminal residue" evidence="2">
    <location>
        <position position="1"/>
    </location>
</feature>
<evidence type="ECO:0000313" key="2">
    <source>
        <dbReference type="EMBL" id="RRT39978.1"/>
    </source>
</evidence>
<evidence type="ECO:0000256" key="1">
    <source>
        <dbReference type="SAM" id="MobiDB-lite"/>
    </source>
</evidence>
<accession>A0A426XKB5</accession>
<organism evidence="2 3">
    <name type="scientific">Ensete ventricosum</name>
    <name type="common">Abyssinian banana</name>
    <name type="synonym">Musa ensete</name>
    <dbReference type="NCBI Taxonomy" id="4639"/>
    <lineage>
        <taxon>Eukaryota</taxon>
        <taxon>Viridiplantae</taxon>
        <taxon>Streptophyta</taxon>
        <taxon>Embryophyta</taxon>
        <taxon>Tracheophyta</taxon>
        <taxon>Spermatophyta</taxon>
        <taxon>Magnoliopsida</taxon>
        <taxon>Liliopsida</taxon>
        <taxon>Zingiberales</taxon>
        <taxon>Musaceae</taxon>
        <taxon>Ensete</taxon>
    </lineage>
</organism>
<dbReference type="Proteomes" id="UP000287651">
    <property type="component" value="Unassembled WGS sequence"/>
</dbReference>
<evidence type="ECO:0000313" key="3">
    <source>
        <dbReference type="Proteomes" id="UP000287651"/>
    </source>
</evidence>